<dbReference type="PROSITE" id="PS50989">
    <property type="entry name" value="COA_CT_CTER"/>
    <property type="match status" value="1"/>
</dbReference>
<dbReference type="AlphaFoldDB" id="A0A4P7LKY0"/>
<geneLocation type="plasmid" evidence="3">
    <name>unnamed4</name>
</geneLocation>
<reference evidence="3 4" key="1">
    <citation type="submission" date="2019-03" db="EMBL/GenBank/DDBJ databases">
        <title>Efficiently degradation of phenoxyalkanoic acid herbicides by Cupriavidus oxalaticus strain X32.</title>
        <authorList>
            <person name="Sheng X."/>
        </authorList>
    </citation>
    <scope>NUCLEOTIDE SEQUENCE [LARGE SCALE GENOMIC DNA]</scope>
    <source>
        <strain evidence="3 4">X32</strain>
        <plasmid evidence="3 4">unnamed4</plasmid>
    </source>
</reference>
<dbReference type="GO" id="GO:0004658">
    <property type="term" value="F:propionyl-CoA carboxylase activity"/>
    <property type="evidence" value="ECO:0007669"/>
    <property type="project" value="TreeGrafter"/>
</dbReference>
<organism evidence="3 4">
    <name type="scientific">Cupriavidus oxalaticus</name>
    <dbReference type="NCBI Taxonomy" id="96344"/>
    <lineage>
        <taxon>Bacteria</taxon>
        <taxon>Pseudomonadati</taxon>
        <taxon>Pseudomonadota</taxon>
        <taxon>Betaproteobacteria</taxon>
        <taxon>Burkholderiales</taxon>
        <taxon>Burkholderiaceae</taxon>
        <taxon>Cupriavidus</taxon>
    </lineage>
</organism>
<feature type="domain" description="CoA carboxyltransferase C-terminal" evidence="2">
    <location>
        <begin position="263"/>
        <end position="489"/>
    </location>
</feature>
<dbReference type="Gene3D" id="3.90.226.10">
    <property type="entry name" value="2-enoyl-CoA Hydratase, Chain A, domain 1"/>
    <property type="match status" value="2"/>
</dbReference>
<evidence type="ECO:0000259" key="1">
    <source>
        <dbReference type="PROSITE" id="PS50980"/>
    </source>
</evidence>
<dbReference type="Pfam" id="PF01039">
    <property type="entry name" value="Carboxyl_trans"/>
    <property type="match status" value="1"/>
</dbReference>
<dbReference type="PANTHER" id="PTHR43842:SF2">
    <property type="entry name" value="PROPIONYL-COA CARBOXYLASE BETA CHAIN, MITOCHONDRIAL"/>
    <property type="match status" value="1"/>
</dbReference>
<sequence length="510" mass="55194">MGFESLIDELSKREARAKQMGGLEKLAHRKASGVLNARERIDYLVDGDSFLESGLLATSYRPEDRDRSPADGKIAGYARVDGREVAVVSNDFTVLGASSSTVNGNKVAHMKAVATRRGLPMVFLGESTGARMPDTMGARGIGSGDRPTQYLRTRETPWASAVLGHCYGSSSWYAALADFAVMRKGAVMAVSSVKLTSMAIGEEVDPEALGGWEILTGVSGLVDMAVDTDEEALDAVKRFLSYLPSHHNEAPPLHPVPVGSGSEAHRILDIVPESRTKVYDVRKIIPLIVDKGSTFELKARYGKSVVTALARIDGRSVGIIANNPIAKGGAIDVDACNKATSFMVLCDSFNIPLVFMTDQPGFLIGIEGERRGAVGRVMNWMNALSLVTVPKIAIIMRKTYGQAVLNMGGAGNADELIAWVSAEVNFMDPRSGVTIVHGVKQEDDPERYAALLQNMERDTSAWDMGAAYSAHMVINPVDTRQTLSRLLDVHRLRLTNGVGQHLMRTWPTSY</sequence>
<evidence type="ECO:0000259" key="2">
    <source>
        <dbReference type="PROSITE" id="PS50989"/>
    </source>
</evidence>
<name>A0A4P7LKY0_9BURK</name>
<dbReference type="EMBL" id="CP038639">
    <property type="protein sequence ID" value="QBY56218.1"/>
    <property type="molecule type" value="Genomic_DNA"/>
</dbReference>
<dbReference type="InterPro" id="IPR011762">
    <property type="entry name" value="COA_CT_N"/>
</dbReference>
<feature type="domain" description="CoA carboxyltransferase N-terminal" evidence="1">
    <location>
        <begin position="3"/>
        <end position="255"/>
    </location>
</feature>
<accession>A0A4P7LKY0</accession>
<dbReference type="InterPro" id="IPR029045">
    <property type="entry name" value="ClpP/crotonase-like_dom_sf"/>
</dbReference>
<dbReference type="PANTHER" id="PTHR43842">
    <property type="entry name" value="PROPIONYL-COA CARBOXYLASE BETA CHAIN"/>
    <property type="match status" value="1"/>
</dbReference>
<dbReference type="SUPFAM" id="SSF52096">
    <property type="entry name" value="ClpP/crotonase"/>
    <property type="match status" value="2"/>
</dbReference>
<keyword evidence="3" id="KW-0808">Transferase</keyword>
<protein>
    <submittedName>
        <fullName evidence="3">Methylmalonyl-CoA carboxyltransferase</fullName>
    </submittedName>
</protein>
<dbReference type="RefSeq" id="WP_135707381.1">
    <property type="nucleotide sequence ID" value="NZ_CP038639.1"/>
</dbReference>
<dbReference type="InterPro" id="IPR034733">
    <property type="entry name" value="AcCoA_carboxyl_beta"/>
</dbReference>
<evidence type="ECO:0000313" key="3">
    <source>
        <dbReference type="EMBL" id="QBY56218.1"/>
    </source>
</evidence>
<evidence type="ECO:0000313" key="4">
    <source>
        <dbReference type="Proteomes" id="UP000295294"/>
    </source>
</evidence>
<dbReference type="InterPro" id="IPR011763">
    <property type="entry name" value="COA_CT_C"/>
</dbReference>
<proteinExistence type="predicted"/>
<keyword evidence="3" id="KW-0614">Plasmid</keyword>
<dbReference type="OrthoDB" id="9803706at2"/>
<dbReference type="KEGG" id="cox:E0W60_34760"/>
<dbReference type="GO" id="GO:0016740">
    <property type="term" value="F:transferase activity"/>
    <property type="evidence" value="ECO:0007669"/>
    <property type="project" value="UniProtKB-KW"/>
</dbReference>
<dbReference type="InterPro" id="IPR051047">
    <property type="entry name" value="AccD/PCCB"/>
</dbReference>
<gene>
    <name evidence="3" type="ORF">E0W60_34760</name>
</gene>
<dbReference type="Proteomes" id="UP000295294">
    <property type="component" value="Plasmid unnamed4"/>
</dbReference>
<dbReference type="PROSITE" id="PS50980">
    <property type="entry name" value="COA_CT_NTER"/>
    <property type="match status" value="1"/>
</dbReference>